<dbReference type="EMBL" id="PZZL01000008">
    <property type="protein sequence ID" value="PTM52235.1"/>
    <property type="molecule type" value="Genomic_DNA"/>
</dbReference>
<keyword evidence="3" id="KW-1185">Reference proteome</keyword>
<keyword evidence="1" id="KW-0812">Transmembrane</keyword>
<feature type="transmembrane region" description="Helical" evidence="1">
    <location>
        <begin position="80"/>
        <end position="109"/>
    </location>
</feature>
<sequence length="197" mass="20873">MRMQPSAPSAAPSSPRPAERRWPLVIGWILALPGLWVIASFLMFSPLSDWAGCPAPLGVDFRPCPPGPLAGLADAMRTSVAITLIATFIGIGILPPLYAAGFVAARLAIRIDRWRRRLPDGGEAPRQPGRLVILTFAIVLGGCVAAGMAGRMIEDARRGAFSLDGFGEGLLGLAAMVALVYGAYRLVRWGVRSLRGG</sequence>
<feature type="transmembrane region" description="Helical" evidence="1">
    <location>
        <begin position="130"/>
        <end position="149"/>
    </location>
</feature>
<accession>A0A2T4YZ58</accession>
<gene>
    <name evidence="2" type="ORF">C8P69_10835</name>
</gene>
<name>A0A2T4YZ58_9HYPH</name>
<dbReference type="Proteomes" id="UP000241808">
    <property type="component" value="Unassembled WGS sequence"/>
</dbReference>
<protein>
    <submittedName>
        <fullName evidence="2">Uncharacterized protein</fullName>
    </submittedName>
</protein>
<keyword evidence="1" id="KW-1133">Transmembrane helix</keyword>
<proteinExistence type="predicted"/>
<dbReference type="OrthoDB" id="9957067at2"/>
<organism evidence="2 3">
    <name type="scientific">Phreatobacter oligotrophus</name>
    <dbReference type="NCBI Taxonomy" id="1122261"/>
    <lineage>
        <taxon>Bacteria</taxon>
        <taxon>Pseudomonadati</taxon>
        <taxon>Pseudomonadota</taxon>
        <taxon>Alphaproteobacteria</taxon>
        <taxon>Hyphomicrobiales</taxon>
        <taxon>Phreatobacteraceae</taxon>
        <taxon>Phreatobacter</taxon>
    </lineage>
</organism>
<feature type="transmembrane region" description="Helical" evidence="1">
    <location>
        <begin position="21"/>
        <end position="44"/>
    </location>
</feature>
<comment type="caution">
    <text evidence="2">The sequence shown here is derived from an EMBL/GenBank/DDBJ whole genome shotgun (WGS) entry which is preliminary data.</text>
</comment>
<evidence type="ECO:0000313" key="3">
    <source>
        <dbReference type="Proteomes" id="UP000241808"/>
    </source>
</evidence>
<dbReference type="AlphaFoldDB" id="A0A2T4YZ58"/>
<keyword evidence="1" id="KW-0472">Membrane</keyword>
<reference evidence="2 3" key="1">
    <citation type="submission" date="2018-04" db="EMBL/GenBank/DDBJ databases">
        <title>Genomic Encyclopedia of Archaeal and Bacterial Type Strains, Phase II (KMG-II): from individual species to whole genera.</title>
        <authorList>
            <person name="Goeker M."/>
        </authorList>
    </citation>
    <scope>NUCLEOTIDE SEQUENCE [LARGE SCALE GENOMIC DNA]</scope>
    <source>
        <strain evidence="2 3">DSM 25521</strain>
    </source>
</reference>
<dbReference type="RefSeq" id="WP_146167368.1">
    <property type="nucleotide sequence ID" value="NZ_PZZL01000008.1"/>
</dbReference>
<evidence type="ECO:0000256" key="1">
    <source>
        <dbReference type="SAM" id="Phobius"/>
    </source>
</evidence>
<evidence type="ECO:0000313" key="2">
    <source>
        <dbReference type="EMBL" id="PTM52235.1"/>
    </source>
</evidence>
<feature type="transmembrane region" description="Helical" evidence="1">
    <location>
        <begin position="169"/>
        <end position="187"/>
    </location>
</feature>